<sequence>MAKKKHKKQGGQQFLSDTDYLKQRMRSVEIGTCYILPSIQETGLGHVVVTRRHTGGNVSMGCFLVDTFCLGVKDSFYNLRMIPYEFSCFMEPLDREGVEECSYEEAHNMIYGAIEFAEEGGIKPDKSFALTKYILEEDTDDVPLIEYEFGKDGQHLLVVGSELEASKYLPTLRKTLGDDFDFMINDELDDFDEDDEEDLYDMEDDDWDMPRGGTDALVDMPYTYKHPHYPSTCTIKHEWLLRELSKKENAFGLEDELTDRILTLPKGESQQDLEQILAFNLGLTCDEDLTDGDDEEFIGIVSSCILLLGEVGNSDSSLDLVLEVMRQSPDFYEYHFGDFGPDILIPTLYKLGQHRTDKLLDYCKETGLYTYAKCQAIEALAKIGVLLPDKRDEIVGLFKELLAFAAEHLAENTTFTPTLVGLMSSYVMDLQVKELLPELKNLYDTGLVDEGIAGHFSEVEKQLTGQLPMHSGIQQEMDIRKIFARMRSNPSD</sequence>
<evidence type="ECO:0000313" key="2">
    <source>
        <dbReference type="Proteomes" id="UP000029556"/>
    </source>
</evidence>
<reference evidence="1 2" key="1">
    <citation type="submission" date="2014-07" db="EMBL/GenBank/DDBJ databases">
        <authorList>
            <person name="McCorrison J."/>
            <person name="Sanka R."/>
            <person name="Torralba M."/>
            <person name="Gillis M."/>
            <person name="Haft D.H."/>
            <person name="Methe B."/>
            <person name="Sutton G."/>
            <person name="Nelson K.E."/>
        </authorList>
    </citation>
    <scope>NUCLEOTIDE SEQUENCE [LARGE SCALE GENOMIC DNA]</scope>
    <source>
        <strain evidence="1 2">DNF00853</strain>
    </source>
</reference>
<proteinExistence type="predicted"/>
<protein>
    <recommendedName>
        <fullName evidence="3">DUF1186 domain-containing protein</fullName>
    </recommendedName>
</protein>
<evidence type="ECO:0000313" key="1">
    <source>
        <dbReference type="EMBL" id="KGF33837.1"/>
    </source>
</evidence>
<dbReference type="Proteomes" id="UP000029556">
    <property type="component" value="Unassembled WGS sequence"/>
</dbReference>
<organism evidence="1 2">
    <name type="scientific">Hoylesella buccalis DNF00853</name>
    <dbReference type="NCBI Taxonomy" id="1401074"/>
    <lineage>
        <taxon>Bacteria</taxon>
        <taxon>Pseudomonadati</taxon>
        <taxon>Bacteroidota</taxon>
        <taxon>Bacteroidia</taxon>
        <taxon>Bacteroidales</taxon>
        <taxon>Prevotellaceae</taxon>
        <taxon>Hoylesella</taxon>
    </lineage>
</organism>
<evidence type="ECO:0008006" key="3">
    <source>
        <dbReference type="Google" id="ProtNLM"/>
    </source>
</evidence>
<name>A0A096ATB7_9BACT</name>
<dbReference type="EMBL" id="JRNN01000078">
    <property type="protein sequence ID" value="KGF33837.1"/>
    <property type="molecule type" value="Genomic_DNA"/>
</dbReference>
<gene>
    <name evidence="1" type="ORF">HMPREF2137_10485</name>
</gene>
<dbReference type="OrthoDB" id="622109at2"/>
<comment type="caution">
    <text evidence="1">The sequence shown here is derived from an EMBL/GenBank/DDBJ whole genome shotgun (WGS) entry which is preliminary data.</text>
</comment>
<accession>A0A096ATB7</accession>
<dbReference type="RefSeq" id="WP_036874255.1">
    <property type="nucleotide sequence ID" value="NZ_JRNN01000078.1"/>
</dbReference>
<dbReference type="AlphaFoldDB" id="A0A096ATB7"/>